<dbReference type="Proteomes" id="UP001164965">
    <property type="component" value="Chromosome"/>
</dbReference>
<feature type="transmembrane region" description="Helical" evidence="1">
    <location>
        <begin position="34"/>
        <end position="55"/>
    </location>
</feature>
<dbReference type="NCBIfam" id="NF038065">
    <property type="entry name" value="Pr6Pr"/>
    <property type="match status" value="1"/>
</dbReference>
<keyword evidence="3" id="KW-1185">Reference proteome</keyword>
<feature type="transmembrane region" description="Helical" evidence="1">
    <location>
        <begin position="167"/>
        <end position="189"/>
    </location>
</feature>
<reference evidence="2" key="1">
    <citation type="submission" date="2022-10" db="EMBL/GenBank/DDBJ databases">
        <title>Rhodococcus sp.75.</title>
        <authorList>
            <person name="Sun M."/>
        </authorList>
    </citation>
    <scope>NUCLEOTIDE SEQUENCE</scope>
    <source>
        <strain evidence="2">75</strain>
    </source>
</reference>
<feature type="transmembrane region" description="Helical" evidence="1">
    <location>
        <begin position="100"/>
        <end position="119"/>
    </location>
</feature>
<feature type="transmembrane region" description="Helical" evidence="1">
    <location>
        <begin position="67"/>
        <end position="88"/>
    </location>
</feature>
<sequence length="200" mass="21277">MSVRLALAFLGFSAVVTEIATLVARGVFVPANFFSYFTIESNVLAVVSLVLGAVAAATRTRSTGLEVFRGAVALYMTTVALVFIVLLSNRPANELTAVPWDNTVLHYLMPAAVLLDWVLSGRSAAVPYRRALLWLAVPAAYLVHSLVRGRVVGWYPYPFLDPATAGYAGVALTSAVVAVVLAAVTWVVARAPGWVPGTRS</sequence>
<evidence type="ECO:0000313" key="3">
    <source>
        <dbReference type="Proteomes" id="UP001164965"/>
    </source>
</evidence>
<proteinExistence type="predicted"/>
<feature type="transmembrane region" description="Helical" evidence="1">
    <location>
        <begin position="131"/>
        <end position="147"/>
    </location>
</feature>
<name>A0ABY6P4Q8_9NOCA</name>
<gene>
    <name evidence="2" type="ORF">RHODO2019_07510</name>
</gene>
<dbReference type="EMBL" id="CP110615">
    <property type="protein sequence ID" value="UZJ26246.1"/>
    <property type="molecule type" value="Genomic_DNA"/>
</dbReference>
<dbReference type="RefSeq" id="WP_265384350.1">
    <property type="nucleotide sequence ID" value="NZ_CP110615.1"/>
</dbReference>
<evidence type="ECO:0000313" key="2">
    <source>
        <dbReference type="EMBL" id="UZJ26246.1"/>
    </source>
</evidence>
<organism evidence="2 3">
    <name type="scientific">Rhodococcus antarcticus</name>
    <dbReference type="NCBI Taxonomy" id="2987751"/>
    <lineage>
        <taxon>Bacteria</taxon>
        <taxon>Bacillati</taxon>
        <taxon>Actinomycetota</taxon>
        <taxon>Actinomycetes</taxon>
        <taxon>Mycobacteriales</taxon>
        <taxon>Nocardiaceae</taxon>
        <taxon>Rhodococcus</taxon>
    </lineage>
</organism>
<protein>
    <submittedName>
        <fullName evidence="2">Pr6Pr family membrane protein</fullName>
    </submittedName>
</protein>
<dbReference type="InterPro" id="IPR049713">
    <property type="entry name" value="Pr6Pr-like"/>
</dbReference>
<keyword evidence="1" id="KW-1133">Transmembrane helix</keyword>
<keyword evidence="1" id="KW-0472">Membrane</keyword>
<keyword evidence="1" id="KW-0812">Transmembrane</keyword>
<accession>A0ABY6P4Q8</accession>
<evidence type="ECO:0000256" key="1">
    <source>
        <dbReference type="SAM" id="Phobius"/>
    </source>
</evidence>